<feature type="transmembrane region" description="Helical" evidence="1">
    <location>
        <begin position="121"/>
        <end position="140"/>
    </location>
</feature>
<keyword evidence="1" id="KW-0812">Transmembrane</keyword>
<keyword evidence="1" id="KW-1133">Transmembrane helix</keyword>
<keyword evidence="1" id="KW-0472">Membrane</keyword>
<protein>
    <submittedName>
        <fullName evidence="2">ATP-dependent Lon protease</fullName>
    </submittedName>
</protein>
<evidence type="ECO:0000313" key="2">
    <source>
        <dbReference type="EMBL" id="GAC42363.1"/>
    </source>
</evidence>
<dbReference type="AlphaFoldDB" id="M9M4W0"/>
<dbReference type="GO" id="GO:0006508">
    <property type="term" value="P:proteolysis"/>
    <property type="evidence" value="ECO:0007669"/>
    <property type="project" value="UniProtKB-KW"/>
</dbReference>
<accession>M9M4W0</accession>
<feature type="transmembrane region" description="Helical" evidence="1">
    <location>
        <begin position="92"/>
        <end position="114"/>
    </location>
</feature>
<sequence length="148" mass="16326">MVNGTGILLFDRLHALEKGTLPASLRVDHHRAAILGPVTGRPVALAHADAAWIRLRGRERPWIDSTVLFLKSTLLAATLASFGLLAGYRFTAYGRIALVGQLLITLGMIVLLYLHQLHFTLFMLFTAVIQIGFIRLYRTIPDNIPAIG</sequence>
<keyword evidence="2" id="KW-0645">Protease</keyword>
<comment type="caution">
    <text evidence="2">The sequence shown here is derived from an EMBL/GenBank/DDBJ whole genome shotgun (WGS) entry which is preliminary data.</text>
</comment>
<evidence type="ECO:0000256" key="1">
    <source>
        <dbReference type="SAM" id="Phobius"/>
    </source>
</evidence>
<gene>
    <name evidence="2" type="ORF">PPOP_1720</name>
</gene>
<name>M9M4W0_PAEPP</name>
<keyword evidence="3" id="KW-1185">Reference proteome</keyword>
<feature type="transmembrane region" description="Helical" evidence="1">
    <location>
        <begin position="62"/>
        <end position="86"/>
    </location>
</feature>
<proteinExistence type="predicted"/>
<dbReference type="Proteomes" id="UP000029453">
    <property type="component" value="Unassembled WGS sequence"/>
</dbReference>
<evidence type="ECO:0000313" key="3">
    <source>
        <dbReference type="Proteomes" id="UP000029453"/>
    </source>
</evidence>
<dbReference type="RefSeq" id="WP_006285787.1">
    <property type="nucleotide sequence ID" value="NZ_BALG01000093.1"/>
</dbReference>
<dbReference type="OrthoDB" id="2667096at2"/>
<keyword evidence="2" id="KW-0378">Hydrolase</keyword>
<dbReference type="GO" id="GO:0008233">
    <property type="term" value="F:peptidase activity"/>
    <property type="evidence" value="ECO:0007669"/>
    <property type="project" value="UniProtKB-KW"/>
</dbReference>
<dbReference type="EMBL" id="BALG01000093">
    <property type="protein sequence ID" value="GAC42363.1"/>
    <property type="molecule type" value="Genomic_DNA"/>
</dbReference>
<reference evidence="2 3" key="1">
    <citation type="submission" date="2012-10" db="EMBL/GenBank/DDBJ databases">
        <title>Draft Genome Sequence of Paenibacillus popilliae ATCC 14706T.</title>
        <authorList>
            <person name="Iiyama K."/>
            <person name="Mori K."/>
            <person name="Mon H."/>
            <person name="Chieda Y."/>
            <person name="Lee J.M."/>
            <person name="Kusakabe T."/>
            <person name="Tashiro K."/>
            <person name="Asano S."/>
            <person name="Yasunaga-Aoki C."/>
            <person name="Shimizu S."/>
        </authorList>
    </citation>
    <scope>NUCLEOTIDE SEQUENCE [LARGE SCALE GENOMIC DNA]</scope>
    <source>
        <strain evidence="2 3">ATCC 14706</strain>
    </source>
</reference>
<organism evidence="2 3">
    <name type="scientific">Paenibacillus popilliae ATCC 14706</name>
    <dbReference type="NCBI Taxonomy" id="1212764"/>
    <lineage>
        <taxon>Bacteria</taxon>
        <taxon>Bacillati</taxon>
        <taxon>Bacillota</taxon>
        <taxon>Bacilli</taxon>
        <taxon>Bacillales</taxon>
        <taxon>Paenibacillaceae</taxon>
        <taxon>Paenibacillus</taxon>
    </lineage>
</organism>